<dbReference type="EMBL" id="JBHSWG010000001">
    <property type="protein sequence ID" value="MFC6760451.1"/>
    <property type="molecule type" value="Genomic_DNA"/>
</dbReference>
<dbReference type="Proteomes" id="UP001596353">
    <property type="component" value="Unassembled WGS sequence"/>
</dbReference>
<proteinExistence type="predicted"/>
<protein>
    <submittedName>
        <fullName evidence="1">Major capsid protein</fullName>
    </submittedName>
</protein>
<name>A0ABW2B5K6_9RHOB</name>
<dbReference type="InterPro" id="IPR046227">
    <property type="entry name" value="DUF6260"/>
</dbReference>
<organism evidence="1 2">
    <name type="scientific">Sulfitobacter porphyrae</name>
    <dbReference type="NCBI Taxonomy" id="1246864"/>
    <lineage>
        <taxon>Bacteria</taxon>
        <taxon>Pseudomonadati</taxon>
        <taxon>Pseudomonadota</taxon>
        <taxon>Alphaproteobacteria</taxon>
        <taxon>Rhodobacterales</taxon>
        <taxon>Roseobacteraceae</taxon>
        <taxon>Sulfitobacter</taxon>
    </lineage>
</organism>
<gene>
    <name evidence="1" type="ORF">ACFQFQ_14640</name>
</gene>
<comment type="caution">
    <text evidence="1">The sequence shown here is derived from an EMBL/GenBank/DDBJ whole genome shotgun (WGS) entry which is preliminary data.</text>
</comment>
<keyword evidence="2" id="KW-1185">Reference proteome</keyword>
<sequence length="352" mass="38415">MFYFDNEQHPEWAAHRNHVAQASMVGNIRSTVNRHNALMTGNEAAVLPRDVAQEFDRQQVELMRANNLTLLTDLMPLARSLAVGKIESIHRRVSDSGTAKRSLTGRTTVDIDKAGFDYDSTIKVVHQDGFGRDWMEMEGQRTEAFDGLVDDQANSNRTVLDSIATHIYSGALDENGKVISYNGTQATGIKTSTKTVAVDLDSDGLNIDFTSGAATAAAIRAGWVSLVAKLRVDNNVGQDITFYISADIETNFQRFYGTDAGDTGKTIMAVLKELAGVADIKVDRSLSGNEVVGLVLNAQYIRPLIGMAVSTVPLFRANPMDAYNYMTWANVGLEIRTDFTGKSGVMYASEIA</sequence>
<evidence type="ECO:0000313" key="1">
    <source>
        <dbReference type="EMBL" id="MFC6760451.1"/>
    </source>
</evidence>
<dbReference type="Pfam" id="PF19774">
    <property type="entry name" value="DUF6260"/>
    <property type="match status" value="1"/>
</dbReference>
<accession>A0ABW2B5K6</accession>
<reference evidence="2" key="1">
    <citation type="journal article" date="2019" name="Int. J. Syst. Evol. Microbiol.">
        <title>The Global Catalogue of Microorganisms (GCM) 10K type strain sequencing project: providing services to taxonomists for standard genome sequencing and annotation.</title>
        <authorList>
            <consortium name="The Broad Institute Genomics Platform"/>
            <consortium name="The Broad Institute Genome Sequencing Center for Infectious Disease"/>
            <person name="Wu L."/>
            <person name="Ma J."/>
        </authorList>
    </citation>
    <scope>NUCLEOTIDE SEQUENCE [LARGE SCALE GENOMIC DNA]</scope>
    <source>
        <strain evidence="2">CCUG 66188</strain>
    </source>
</reference>
<evidence type="ECO:0000313" key="2">
    <source>
        <dbReference type="Proteomes" id="UP001596353"/>
    </source>
</evidence>